<organism evidence="11 12">
    <name type="scientific">Bosea vestrisii</name>
    <dbReference type="NCBI Taxonomy" id="151416"/>
    <lineage>
        <taxon>Bacteria</taxon>
        <taxon>Pseudomonadati</taxon>
        <taxon>Pseudomonadota</taxon>
        <taxon>Alphaproteobacteria</taxon>
        <taxon>Hyphomicrobiales</taxon>
        <taxon>Boseaceae</taxon>
        <taxon>Bosea</taxon>
    </lineage>
</organism>
<evidence type="ECO:0000313" key="11">
    <source>
        <dbReference type="EMBL" id="MFC5394586.1"/>
    </source>
</evidence>
<feature type="domain" description="Tripartite ATP-independent periplasmic transporters DctQ component" evidence="10">
    <location>
        <begin position="30"/>
        <end position="158"/>
    </location>
</feature>
<feature type="transmembrane region" description="Helical" evidence="9">
    <location>
        <begin position="21"/>
        <end position="42"/>
    </location>
</feature>
<dbReference type="PANTHER" id="PTHR35011">
    <property type="entry name" value="2,3-DIKETO-L-GULONATE TRAP TRANSPORTER SMALL PERMEASE PROTEIN YIAM"/>
    <property type="match status" value="1"/>
</dbReference>
<evidence type="ECO:0000256" key="4">
    <source>
        <dbReference type="ARBA" id="ARBA00022519"/>
    </source>
</evidence>
<evidence type="ECO:0000256" key="1">
    <source>
        <dbReference type="ARBA" id="ARBA00004429"/>
    </source>
</evidence>
<dbReference type="InterPro" id="IPR055348">
    <property type="entry name" value="DctQ"/>
</dbReference>
<dbReference type="InterPro" id="IPR007387">
    <property type="entry name" value="TRAP_DctQ"/>
</dbReference>
<keyword evidence="7 9" id="KW-0472">Membrane</keyword>
<feature type="transmembrane region" description="Helical" evidence="9">
    <location>
        <begin position="134"/>
        <end position="156"/>
    </location>
</feature>
<keyword evidence="4 9" id="KW-0997">Cell inner membrane</keyword>
<evidence type="ECO:0000259" key="10">
    <source>
        <dbReference type="Pfam" id="PF04290"/>
    </source>
</evidence>
<comment type="function">
    <text evidence="9">Part of the tripartite ATP-independent periplasmic (TRAP) transport system.</text>
</comment>
<feature type="transmembrane region" description="Helical" evidence="9">
    <location>
        <begin position="96"/>
        <end position="114"/>
    </location>
</feature>
<keyword evidence="2 9" id="KW-0813">Transport</keyword>
<comment type="similarity">
    <text evidence="8 9">Belongs to the TRAP transporter small permease family.</text>
</comment>
<feature type="transmembrane region" description="Helical" evidence="9">
    <location>
        <begin position="54"/>
        <end position="71"/>
    </location>
</feature>
<keyword evidence="5 9" id="KW-0812">Transmembrane</keyword>
<evidence type="ECO:0000256" key="6">
    <source>
        <dbReference type="ARBA" id="ARBA00022989"/>
    </source>
</evidence>
<evidence type="ECO:0000313" key="12">
    <source>
        <dbReference type="Proteomes" id="UP001596104"/>
    </source>
</evidence>
<dbReference type="RefSeq" id="WP_377009999.1">
    <property type="nucleotide sequence ID" value="NZ_JBHSLV010000032.1"/>
</dbReference>
<gene>
    <name evidence="11" type="ORF">ACFPPC_18270</name>
</gene>
<keyword evidence="12" id="KW-1185">Reference proteome</keyword>
<dbReference type="Proteomes" id="UP001596104">
    <property type="component" value="Unassembled WGS sequence"/>
</dbReference>
<keyword evidence="3" id="KW-1003">Cell membrane</keyword>
<evidence type="ECO:0000256" key="3">
    <source>
        <dbReference type="ARBA" id="ARBA00022475"/>
    </source>
</evidence>
<evidence type="ECO:0000256" key="8">
    <source>
        <dbReference type="ARBA" id="ARBA00038436"/>
    </source>
</evidence>
<name>A0ABW0HBY2_9HYPH</name>
<evidence type="ECO:0000256" key="7">
    <source>
        <dbReference type="ARBA" id="ARBA00023136"/>
    </source>
</evidence>
<comment type="subcellular location">
    <subcellularLocation>
        <location evidence="1 9">Cell inner membrane</location>
        <topology evidence="1 9">Multi-pass membrane protein</topology>
    </subcellularLocation>
</comment>
<dbReference type="PANTHER" id="PTHR35011:SF2">
    <property type="entry name" value="2,3-DIKETO-L-GULONATE TRAP TRANSPORTER SMALL PERMEASE PROTEIN YIAM"/>
    <property type="match status" value="1"/>
</dbReference>
<protein>
    <recommendedName>
        <fullName evidence="9">TRAP transporter small permease protein</fullName>
    </recommendedName>
</protein>
<evidence type="ECO:0000256" key="2">
    <source>
        <dbReference type="ARBA" id="ARBA00022448"/>
    </source>
</evidence>
<keyword evidence="6 9" id="KW-1133">Transmembrane helix</keyword>
<dbReference type="Pfam" id="PF04290">
    <property type="entry name" value="DctQ"/>
    <property type="match status" value="1"/>
</dbReference>
<comment type="subunit">
    <text evidence="9">The complex comprises the extracytoplasmic solute receptor protein and the two transmembrane proteins.</text>
</comment>
<proteinExistence type="inferred from homology"/>
<dbReference type="EMBL" id="JBHSLV010000032">
    <property type="protein sequence ID" value="MFC5394586.1"/>
    <property type="molecule type" value="Genomic_DNA"/>
</dbReference>
<sequence>MSRHNPRLLRAVSLYLRALHYLAMAGVATLVVVAAMQVFFRYVVGESLFWSEELMRSLMVWIAFLSAGIAYSRGEMLGMRFVVDGLRPSLTAKIDMAGRVLIVLFLLVVAWYGWLFTMRTSEQEAVSLEISLGWLHAAIPVGCLLLAVHVAFADLFRSALPKEETSHSL</sequence>
<evidence type="ECO:0000256" key="5">
    <source>
        <dbReference type="ARBA" id="ARBA00022692"/>
    </source>
</evidence>
<accession>A0ABW0HBY2</accession>
<evidence type="ECO:0000256" key="9">
    <source>
        <dbReference type="RuleBase" id="RU369079"/>
    </source>
</evidence>
<reference evidence="12" key="1">
    <citation type="journal article" date="2019" name="Int. J. Syst. Evol. Microbiol.">
        <title>The Global Catalogue of Microorganisms (GCM) 10K type strain sequencing project: providing services to taxonomists for standard genome sequencing and annotation.</title>
        <authorList>
            <consortium name="The Broad Institute Genomics Platform"/>
            <consortium name="The Broad Institute Genome Sequencing Center for Infectious Disease"/>
            <person name="Wu L."/>
            <person name="Ma J."/>
        </authorList>
    </citation>
    <scope>NUCLEOTIDE SEQUENCE [LARGE SCALE GENOMIC DNA]</scope>
    <source>
        <strain evidence="12">CGMCC 1.16326</strain>
    </source>
</reference>
<comment type="caution">
    <text evidence="11">The sequence shown here is derived from an EMBL/GenBank/DDBJ whole genome shotgun (WGS) entry which is preliminary data.</text>
</comment>